<dbReference type="Pfam" id="PF13630">
    <property type="entry name" value="SdpI"/>
    <property type="match status" value="1"/>
</dbReference>
<feature type="transmembrane region" description="Helical" evidence="1">
    <location>
        <begin position="70"/>
        <end position="97"/>
    </location>
</feature>
<protein>
    <recommendedName>
        <fullName evidence="4">SdpI/YhfL family protein</fullName>
    </recommendedName>
</protein>
<dbReference type="RefSeq" id="WP_253863177.1">
    <property type="nucleotide sequence ID" value="NZ_BAAALN010000005.1"/>
</dbReference>
<evidence type="ECO:0000313" key="3">
    <source>
        <dbReference type="Proteomes" id="UP001500653"/>
    </source>
</evidence>
<dbReference type="InterPro" id="IPR025962">
    <property type="entry name" value="SdpI/YhfL"/>
</dbReference>
<evidence type="ECO:0000256" key="1">
    <source>
        <dbReference type="SAM" id="Phobius"/>
    </source>
</evidence>
<dbReference type="EMBL" id="BAAALN010000005">
    <property type="protein sequence ID" value="GAA1236641.1"/>
    <property type="molecule type" value="Genomic_DNA"/>
</dbReference>
<keyword evidence="1" id="KW-1133">Transmembrane helix</keyword>
<keyword evidence="1" id="KW-0472">Membrane</keyword>
<reference evidence="2 3" key="1">
    <citation type="journal article" date="2019" name="Int. J. Syst. Evol. Microbiol.">
        <title>The Global Catalogue of Microorganisms (GCM) 10K type strain sequencing project: providing services to taxonomists for standard genome sequencing and annotation.</title>
        <authorList>
            <consortium name="The Broad Institute Genomics Platform"/>
            <consortium name="The Broad Institute Genome Sequencing Center for Infectious Disease"/>
            <person name="Wu L."/>
            <person name="Ma J."/>
        </authorList>
    </citation>
    <scope>NUCLEOTIDE SEQUENCE [LARGE SCALE GENOMIC DNA]</scope>
    <source>
        <strain evidence="2 3">JCM 13023</strain>
    </source>
</reference>
<keyword evidence="1" id="KW-0812">Transmembrane</keyword>
<comment type="caution">
    <text evidence="2">The sequence shown here is derived from an EMBL/GenBank/DDBJ whole genome shotgun (WGS) entry which is preliminary data.</text>
</comment>
<name>A0ABN1W5U4_9PSEU</name>
<organism evidence="2 3">
    <name type="scientific">Prauserella halophila</name>
    <dbReference type="NCBI Taxonomy" id="185641"/>
    <lineage>
        <taxon>Bacteria</taxon>
        <taxon>Bacillati</taxon>
        <taxon>Actinomycetota</taxon>
        <taxon>Actinomycetes</taxon>
        <taxon>Pseudonocardiales</taxon>
        <taxon>Pseudonocardiaceae</taxon>
        <taxon>Prauserella</taxon>
    </lineage>
</organism>
<evidence type="ECO:0008006" key="4">
    <source>
        <dbReference type="Google" id="ProtNLM"/>
    </source>
</evidence>
<feature type="transmembrane region" description="Helical" evidence="1">
    <location>
        <begin position="6"/>
        <end position="22"/>
    </location>
</feature>
<gene>
    <name evidence="2" type="ORF">GCM10009676_21140</name>
</gene>
<proteinExistence type="predicted"/>
<keyword evidence="3" id="KW-1185">Reference proteome</keyword>
<dbReference type="Proteomes" id="UP001500653">
    <property type="component" value="Unassembled WGS sequence"/>
</dbReference>
<accession>A0ABN1W5U4</accession>
<sequence length="137" mass="13900">MEALPGVLAVIVSLLVCGVAVYKSTESAAGGVLERNTGTGIRTRATQVSDEAWHAAHEAALPAAKKALQVGYVGAGLGVLGLVALLVTGLPILLGMIAPGICQLVQLGYVGYATSLANRAARADRTAARVSRTIGHN</sequence>
<evidence type="ECO:0000313" key="2">
    <source>
        <dbReference type="EMBL" id="GAA1236641.1"/>
    </source>
</evidence>